<gene>
    <name evidence="2" type="ORF">B9R14_00655</name>
</gene>
<dbReference type="Proteomes" id="UP000239720">
    <property type="component" value="Unassembled WGS sequence"/>
</dbReference>
<proteinExistence type="predicted"/>
<dbReference type="Pfam" id="PF14411">
    <property type="entry name" value="LHH"/>
    <property type="match status" value="1"/>
</dbReference>
<organism evidence="2 3">
    <name type="scientific">Acetivibrio saccincola</name>
    <dbReference type="NCBI Taxonomy" id="1677857"/>
    <lineage>
        <taxon>Bacteria</taxon>
        <taxon>Bacillati</taxon>
        <taxon>Bacillota</taxon>
        <taxon>Clostridia</taxon>
        <taxon>Eubacteriales</taxon>
        <taxon>Oscillospiraceae</taxon>
        <taxon>Acetivibrio</taxon>
    </lineage>
</organism>
<dbReference type="EMBL" id="NEMB01000003">
    <property type="protein sequence ID" value="PQQ65428.1"/>
    <property type="molecule type" value="Genomic_DNA"/>
</dbReference>
<evidence type="ECO:0000313" key="2">
    <source>
        <dbReference type="EMBL" id="PQQ65428.1"/>
    </source>
</evidence>
<reference evidence="2 3" key="1">
    <citation type="journal article" date="2018" name="Syst. Appl. Microbiol.">
        <title>Characterization and high-quality draft genome sequence of Herbivorax saccincola A7, an anaerobic, alkaliphilic, thermophilic, cellulolytic, and xylanolytic bacterium.</title>
        <authorList>
            <person name="Aikawa S."/>
            <person name="Baramee S."/>
            <person name="Sermsathanaswadi J."/>
            <person name="Thianheng P."/>
            <person name="Tachaapaikoon C."/>
            <person name="Shikata A."/>
            <person name="Waeonukul R."/>
            <person name="Pason P."/>
            <person name="Ratanakhanokchai K."/>
            <person name="Kosugi A."/>
        </authorList>
    </citation>
    <scope>NUCLEOTIDE SEQUENCE [LARGE SCALE GENOMIC DNA]</scope>
    <source>
        <strain evidence="2 3">A7</strain>
    </source>
</reference>
<name>A0A2S8R6K7_9FIRM</name>
<dbReference type="OrthoDB" id="7182479at2"/>
<sequence length="146" mass="16539">MVANFNNAGVGGKVKNTYSPIEYNGTVKVNNKVRDVSRKIYQRSDIDWNYVDPDTGLTNLQRAAKGRPPIGPDGKPVELHHLIQQESGPMVEILQSTHDQYAKALHGLVEDGASFRNNPILDKQYNNFRKGYWKWRSKQITEGGNR</sequence>
<evidence type="ECO:0000313" key="3">
    <source>
        <dbReference type="Proteomes" id="UP000239720"/>
    </source>
</evidence>
<dbReference type="AlphaFoldDB" id="A0A2S8R6K7"/>
<dbReference type="InterPro" id="IPR026834">
    <property type="entry name" value="LHH"/>
</dbReference>
<accession>A0A2S8R6K7</accession>
<protein>
    <recommendedName>
        <fullName evidence="1">LHH domain-containing protein</fullName>
    </recommendedName>
</protein>
<evidence type="ECO:0000259" key="1">
    <source>
        <dbReference type="Pfam" id="PF14411"/>
    </source>
</evidence>
<comment type="caution">
    <text evidence="2">The sequence shown here is derived from an EMBL/GenBank/DDBJ whole genome shotgun (WGS) entry which is preliminary data.</text>
</comment>
<feature type="domain" description="LHH" evidence="1">
    <location>
        <begin position="58"/>
        <end position="139"/>
    </location>
</feature>